<evidence type="ECO:0000313" key="2">
    <source>
        <dbReference type="Proteomes" id="UP000585050"/>
    </source>
</evidence>
<organism evidence="1 2">
    <name type="scientific">Flammeovirga agarivorans</name>
    <dbReference type="NCBI Taxonomy" id="2726742"/>
    <lineage>
        <taxon>Bacteria</taxon>
        <taxon>Pseudomonadati</taxon>
        <taxon>Bacteroidota</taxon>
        <taxon>Cytophagia</taxon>
        <taxon>Cytophagales</taxon>
        <taxon>Flammeovirgaceae</taxon>
        <taxon>Flammeovirga</taxon>
    </lineage>
</organism>
<dbReference type="InterPro" id="IPR046644">
    <property type="entry name" value="DUF6756"/>
</dbReference>
<evidence type="ECO:0000313" key="1">
    <source>
        <dbReference type="EMBL" id="NLR95089.1"/>
    </source>
</evidence>
<protein>
    <submittedName>
        <fullName evidence="1">Uncharacterized protein</fullName>
    </submittedName>
</protein>
<keyword evidence="2" id="KW-1185">Reference proteome</keyword>
<comment type="caution">
    <text evidence="1">The sequence shown here is derived from an EMBL/GenBank/DDBJ whole genome shotgun (WGS) entry which is preliminary data.</text>
</comment>
<dbReference type="Proteomes" id="UP000585050">
    <property type="component" value="Unassembled WGS sequence"/>
</dbReference>
<sequence length="166" mass="20012">MNKDRHIKSKRKRTWTDLRVEIKKLCEQLNLSKDEFSEVNIKEWKEIESKIWTRFTSIKNSRWIWETLVDDYSAIPVNYKTLDLESLFDSSEKVWFLLGESVNGQTKFWNYDGTIKAFNKIFWESSRTDEILIVSKKYEWILIINHHDIMIGTGKMKDQIEKLKSR</sequence>
<accession>A0A7X8XZD7</accession>
<gene>
    <name evidence="1" type="ORF">HGP29_28070</name>
</gene>
<dbReference type="AlphaFoldDB" id="A0A7X8XZD7"/>
<reference evidence="1 2" key="1">
    <citation type="submission" date="2020-04" db="EMBL/GenBank/DDBJ databases">
        <title>Flammeovirga sp. SR4, a novel species isolated from seawater.</title>
        <authorList>
            <person name="Wang X."/>
        </authorList>
    </citation>
    <scope>NUCLEOTIDE SEQUENCE [LARGE SCALE GENOMIC DNA]</scope>
    <source>
        <strain evidence="1 2">SR4</strain>
    </source>
</reference>
<proteinExistence type="predicted"/>
<dbReference type="Pfam" id="PF20541">
    <property type="entry name" value="DUF6756"/>
    <property type="match status" value="1"/>
</dbReference>
<dbReference type="EMBL" id="JABAIL010000040">
    <property type="protein sequence ID" value="NLR95089.1"/>
    <property type="molecule type" value="Genomic_DNA"/>
</dbReference>
<name>A0A7X8XZD7_9BACT</name>